<proteinExistence type="predicted"/>
<reference evidence="2 3" key="1">
    <citation type="journal article" date="2017" name="ISME J.">
        <title>An acid-tolerant ammonia-oxidizing ?-proteobacterium from soil.</title>
        <authorList>
            <person name="Hayatsu M."/>
            <person name="Tago K."/>
            <person name="Uchiyama I."/>
            <person name="Toyoda A."/>
            <person name="Wang Y."/>
            <person name="Shimomura Y."/>
            <person name="Okubo T."/>
            <person name="Kurisu F."/>
            <person name="Hirono Y."/>
            <person name="Nonaka K."/>
            <person name="Akiyama H."/>
            <person name="Itoh T."/>
            <person name="Takami H."/>
        </authorList>
    </citation>
    <scope>NUCLEOTIDE SEQUENCE [LARGE SCALE GENOMIC DNA]</scope>
    <source>
        <strain evidence="2 3">TAO100</strain>
    </source>
</reference>
<dbReference type="EMBL" id="AP014836">
    <property type="protein sequence ID" value="BAW80560.1"/>
    <property type="molecule type" value="Genomic_DNA"/>
</dbReference>
<dbReference type="AlphaFoldDB" id="A0A1Q2SN50"/>
<organism evidence="2 3">
    <name type="scientific">Candidatus Nitrosoglobus terrae</name>
    <dbReference type="NCBI Taxonomy" id="1630141"/>
    <lineage>
        <taxon>Bacteria</taxon>
        <taxon>Pseudomonadati</taxon>
        <taxon>Pseudomonadota</taxon>
        <taxon>Gammaproteobacteria</taxon>
        <taxon>Chromatiales</taxon>
        <taxon>Chromatiaceae</taxon>
        <taxon>Candidatus Nitrosoglobus</taxon>
    </lineage>
</organism>
<dbReference type="InterPro" id="IPR041698">
    <property type="entry name" value="Methyltransf_25"/>
</dbReference>
<name>A0A1Q2SN50_9GAMM</name>
<dbReference type="GO" id="GO:0008168">
    <property type="term" value="F:methyltransferase activity"/>
    <property type="evidence" value="ECO:0007669"/>
    <property type="project" value="UniProtKB-KW"/>
</dbReference>
<evidence type="ECO:0000313" key="3">
    <source>
        <dbReference type="Proteomes" id="UP000243679"/>
    </source>
</evidence>
<dbReference type="InterPro" id="IPR029063">
    <property type="entry name" value="SAM-dependent_MTases_sf"/>
</dbReference>
<dbReference type="SUPFAM" id="SSF53335">
    <property type="entry name" value="S-adenosyl-L-methionine-dependent methyltransferases"/>
    <property type="match status" value="1"/>
</dbReference>
<dbReference type="KEGG" id="ntt:TAO_1190"/>
<protein>
    <submittedName>
        <fullName evidence="2">Methyltransferase</fullName>
    </submittedName>
</protein>
<feature type="domain" description="Methyltransferase" evidence="1">
    <location>
        <begin position="32"/>
        <end position="93"/>
    </location>
</feature>
<sequence>MVYDIECALVGLREKFRQKTIYHAQLNLGDRVLDIGCGTGVLTQLATKAVGLTGKVIGVDPSIQMIALARKNASHCRSQAQFKLGLLKNFPLSMDILMSYYLV</sequence>
<gene>
    <name evidence="2" type="ORF">TAO_1190</name>
</gene>
<dbReference type="Proteomes" id="UP000243679">
    <property type="component" value="Chromosome"/>
</dbReference>
<keyword evidence="2" id="KW-0808">Transferase</keyword>
<keyword evidence="2" id="KW-0489">Methyltransferase</keyword>
<evidence type="ECO:0000259" key="1">
    <source>
        <dbReference type="Pfam" id="PF13649"/>
    </source>
</evidence>
<evidence type="ECO:0000313" key="2">
    <source>
        <dbReference type="EMBL" id="BAW80560.1"/>
    </source>
</evidence>
<accession>A0A1Q2SN50</accession>
<keyword evidence="3" id="KW-1185">Reference proteome</keyword>
<dbReference type="Gene3D" id="3.40.50.150">
    <property type="entry name" value="Vaccinia Virus protein VP39"/>
    <property type="match status" value="1"/>
</dbReference>
<dbReference type="CDD" id="cd02440">
    <property type="entry name" value="AdoMet_MTases"/>
    <property type="match status" value="1"/>
</dbReference>
<dbReference type="GO" id="GO:0032259">
    <property type="term" value="P:methylation"/>
    <property type="evidence" value="ECO:0007669"/>
    <property type="project" value="UniProtKB-KW"/>
</dbReference>
<dbReference type="Pfam" id="PF13649">
    <property type="entry name" value="Methyltransf_25"/>
    <property type="match status" value="1"/>
</dbReference>